<dbReference type="RefSeq" id="WP_277864327.1">
    <property type="nucleotide sequence ID" value="NZ_JARRAG010000002.1"/>
</dbReference>
<dbReference type="SUPFAM" id="SSF51161">
    <property type="entry name" value="Trimeric LpxA-like enzymes"/>
    <property type="match status" value="1"/>
</dbReference>
<evidence type="ECO:0000313" key="5">
    <source>
        <dbReference type="Proteomes" id="UP001216907"/>
    </source>
</evidence>
<dbReference type="EMBL" id="JARRAG010000002">
    <property type="protein sequence ID" value="MDG3008059.1"/>
    <property type="molecule type" value="Genomic_DNA"/>
</dbReference>
<dbReference type="InterPro" id="IPR011004">
    <property type="entry name" value="Trimer_LpxA-like_sf"/>
</dbReference>
<evidence type="ECO:0000256" key="1">
    <source>
        <dbReference type="ARBA" id="ARBA00007274"/>
    </source>
</evidence>
<organism evidence="4 5">
    <name type="scientific">Paludisphaera mucosa</name>
    <dbReference type="NCBI Taxonomy" id="3030827"/>
    <lineage>
        <taxon>Bacteria</taxon>
        <taxon>Pseudomonadati</taxon>
        <taxon>Planctomycetota</taxon>
        <taxon>Planctomycetia</taxon>
        <taxon>Isosphaerales</taxon>
        <taxon>Isosphaeraceae</taxon>
        <taxon>Paludisphaera</taxon>
    </lineage>
</organism>
<evidence type="ECO:0000256" key="3">
    <source>
        <dbReference type="ARBA" id="ARBA00023315"/>
    </source>
</evidence>
<dbReference type="Gene3D" id="2.160.10.10">
    <property type="entry name" value="Hexapeptide repeat proteins"/>
    <property type="match status" value="1"/>
</dbReference>
<sequence>MNNHPVARIYRSVAFGLSSLRLIPHLILWRFSPNRDVIMQDVRRWREAFLGHLSVGSDVEAFLVLMASLPEYRTLFYFRIGSLATPVKFLCPVMESLILVCPKLGPGLIIQHGIATVIVAEEIGANCWINQQVTLGISGSLPGFPTLGDNVRVSVGAKVLGGITVGSNSMIGANAVVMKNVPPNVTVVGVPGYIVRRDGVRVNEPL</sequence>
<protein>
    <recommendedName>
        <fullName evidence="6">Serine acetyltransferase</fullName>
    </recommendedName>
</protein>
<dbReference type="InterPro" id="IPR045304">
    <property type="entry name" value="LbH_SAT"/>
</dbReference>
<evidence type="ECO:0000313" key="4">
    <source>
        <dbReference type="EMBL" id="MDG3008059.1"/>
    </source>
</evidence>
<dbReference type="PANTHER" id="PTHR42811">
    <property type="entry name" value="SERINE ACETYLTRANSFERASE"/>
    <property type="match status" value="1"/>
</dbReference>
<dbReference type="Proteomes" id="UP001216907">
    <property type="component" value="Unassembled WGS sequence"/>
</dbReference>
<dbReference type="InterPro" id="IPR001451">
    <property type="entry name" value="Hexapep"/>
</dbReference>
<dbReference type="Pfam" id="PF00132">
    <property type="entry name" value="Hexapep"/>
    <property type="match status" value="1"/>
</dbReference>
<keyword evidence="3" id="KW-0012">Acyltransferase</keyword>
<dbReference type="CDD" id="cd03354">
    <property type="entry name" value="LbH_SAT"/>
    <property type="match status" value="1"/>
</dbReference>
<evidence type="ECO:0000256" key="2">
    <source>
        <dbReference type="ARBA" id="ARBA00022679"/>
    </source>
</evidence>
<accession>A0ABT6FKG8</accession>
<keyword evidence="2" id="KW-0808">Transferase</keyword>
<comment type="caution">
    <text evidence="4">The sequence shown here is derived from an EMBL/GenBank/DDBJ whole genome shotgun (WGS) entry which is preliminary data.</text>
</comment>
<gene>
    <name evidence="4" type="ORF">PZE19_30205</name>
</gene>
<evidence type="ECO:0008006" key="6">
    <source>
        <dbReference type="Google" id="ProtNLM"/>
    </source>
</evidence>
<proteinExistence type="inferred from homology"/>
<comment type="similarity">
    <text evidence="1">Belongs to the transferase hexapeptide repeat family.</text>
</comment>
<keyword evidence="5" id="KW-1185">Reference proteome</keyword>
<name>A0ABT6FKG8_9BACT</name>
<reference evidence="4 5" key="1">
    <citation type="submission" date="2023-03" db="EMBL/GenBank/DDBJ databases">
        <title>Paludisphaera mucosa sp. nov. a novel planctomycete from northern fen.</title>
        <authorList>
            <person name="Ivanova A."/>
        </authorList>
    </citation>
    <scope>NUCLEOTIDE SEQUENCE [LARGE SCALE GENOMIC DNA]</scope>
    <source>
        <strain evidence="4 5">Pla2</strain>
    </source>
</reference>